<evidence type="ECO:0000313" key="2">
    <source>
        <dbReference type="EMBL" id="QXI31475.1"/>
    </source>
</evidence>
<keyword evidence="1" id="KW-1133">Transmembrane helix</keyword>
<keyword evidence="1" id="KW-0812">Transmembrane</keyword>
<dbReference type="SUPFAM" id="SSF58113">
    <property type="entry name" value="Apolipoprotein A-I"/>
    <property type="match status" value="1"/>
</dbReference>
<protein>
    <submittedName>
        <fullName evidence="2">Apolipoprotein A1/A4/E family protein</fullName>
    </submittedName>
</protein>
<proteinExistence type="predicted"/>
<sequence length="164" mass="18528">MNLSLSLYEALTAASAPPEKAKAAADAWEAEVQNLASKSDLQQTEDRLQASITEQGKDLRNLMSEEVHELRATIREQGHELRTMIKEQNHELRTMIKEQNHELRTLISEQGSELRLSIQQQGADLRLSMSGLQSQINVMRWQIGLIIVCVAIPLIKLAFDLLTR</sequence>
<name>A0A9E6PRK7_9PSED</name>
<evidence type="ECO:0000313" key="3">
    <source>
        <dbReference type="Proteomes" id="UP000634530"/>
    </source>
</evidence>
<dbReference type="EMBL" id="CP077093">
    <property type="protein sequence ID" value="QXI31475.1"/>
    <property type="molecule type" value="Genomic_DNA"/>
</dbReference>
<reference evidence="2 3" key="2">
    <citation type="journal article" date="2021" name="Microorganisms">
        <title>The Ever-Expanding Pseudomonas Genus: Description of 43 New Species and Partition of the Pseudomonas putida Group.</title>
        <authorList>
            <person name="Girard L."/>
            <person name="Lood C."/>
            <person name="Hofte M."/>
            <person name="Vandamme P."/>
            <person name="Rokni-Zadeh H."/>
            <person name="van Noort V."/>
            <person name="Lavigne R."/>
            <person name="De Mot R."/>
        </authorList>
    </citation>
    <scope>NUCLEOTIDE SEQUENCE [LARGE SCALE GENOMIC DNA]</scope>
    <source>
        <strain evidence="2 3">RW8P3</strain>
    </source>
</reference>
<dbReference type="Gene3D" id="1.20.120.20">
    <property type="entry name" value="Apolipoprotein"/>
    <property type="match status" value="1"/>
</dbReference>
<keyword evidence="3" id="KW-1185">Reference proteome</keyword>
<dbReference type="AlphaFoldDB" id="A0A9E6PRK7"/>
<keyword evidence="1" id="KW-0472">Membrane</keyword>
<accession>A0A9E6PRK7</accession>
<gene>
    <name evidence="2" type="ORF">HU752_013110</name>
</gene>
<reference evidence="2 3" key="1">
    <citation type="journal article" date="2020" name="Microorganisms">
        <title>Reliable Identification of Environmental Pseudomonas Isolates Using the rpoD Gene.</title>
        <authorList>
            <consortium name="The Broad Institute Genome Sequencing Platform"/>
            <person name="Girard L."/>
            <person name="Lood C."/>
            <person name="Rokni-Zadeh H."/>
            <person name="van Noort V."/>
            <person name="Lavigne R."/>
            <person name="De Mot R."/>
        </authorList>
    </citation>
    <scope>NUCLEOTIDE SEQUENCE [LARGE SCALE GENOMIC DNA]</scope>
    <source>
        <strain evidence="2 3">RW8P3</strain>
    </source>
</reference>
<organism evidence="2 3">
    <name type="scientific">Pseudomonas vanderleydeniana</name>
    <dbReference type="NCBI Taxonomy" id="2745495"/>
    <lineage>
        <taxon>Bacteria</taxon>
        <taxon>Pseudomonadati</taxon>
        <taxon>Pseudomonadota</taxon>
        <taxon>Gammaproteobacteria</taxon>
        <taxon>Pseudomonadales</taxon>
        <taxon>Pseudomonadaceae</taxon>
        <taxon>Pseudomonas</taxon>
    </lineage>
</organism>
<dbReference type="KEGG" id="pvw:HU752_013110"/>
<dbReference type="Proteomes" id="UP000634530">
    <property type="component" value="Chromosome"/>
</dbReference>
<evidence type="ECO:0000256" key="1">
    <source>
        <dbReference type="SAM" id="Phobius"/>
    </source>
</evidence>
<feature type="transmembrane region" description="Helical" evidence="1">
    <location>
        <begin position="139"/>
        <end position="159"/>
    </location>
</feature>